<gene>
    <name evidence="1" type="ORF">EU95_1345</name>
</gene>
<name>A0A0A2A1A8_PROMR</name>
<proteinExistence type="predicted"/>
<dbReference type="STRING" id="93057.EU95_1345"/>
<protein>
    <submittedName>
        <fullName evidence="1">Uncharacterized protein</fullName>
    </submittedName>
</protein>
<sequence>MESFKKGSNKELFKKYLYIFIMIFLMNNLKAFGSGNKSYAFQNNQKETELEEIYKLYSIPYSEYDGLDGQFKTFFGLYSPKSLINNYPDLSIIDTSDAIREGYILKINNMTINQTNYKIKKEVLVEN</sequence>
<reference evidence="2" key="1">
    <citation type="journal article" date="2014" name="Sci. Data">
        <title>Genomes of diverse isolates of the marine cyanobacterium Prochlorococcus.</title>
        <authorList>
            <person name="Biller S."/>
            <person name="Berube P."/>
            <person name="Thompson J."/>
            <person name="Kelly L."/>
            <person name="Roggensack S."/>
            <person name="Awad L."/>
            <person name="Roache-Johnson K."/>
            <person name="Ding H."/>
            <person name="Giovannoni S.J."/>
            <person name="Moore L.R."/>
            <person name="Chisholm S.W."/>
        </authorList>
    </citation>
    <scope>NUCLEOTIDE SEQUENCE [LARGE SCALE GENOMIC DNA]</scope>
    <source>
        <strain evidence="2">MIT 9201</strain>
    </source>
</reference>
<dbReference type="EMBL" id="JNAL01000014">
    <property type="protein sequence ID" value="KGF95652.1"/>
    <property type="molecule type" value="Genomic_DNA"/>
</dbReference>
<organism evidence="1 2">
    <name type="scientific">Prochlorococcus marinus str. MIT 9201</name>
    <dbReference type="NCBI Taxonomy" id="93057"/>
    <lineage>
        <taxon>Bacteria</taxon>
        <taxon>Bacillati</taxon>
        <taxon>Cyanobacteriota</taxon>
        <taxon>Cyanophyceae</taxon>
        <taxon>Synechococcales</taxon>
        <taxon>Prochlorococcaceae</taxon>
        <taxon>Prochlorococcus</taxon>
    </lineage>
</organism>
<evidence type="ECO:0000313" key="1">
    <source>
        <dbReference type="EMBL" id="KGF95652.1"/>
    </source>
</evidence>
<comment type="caution">
    <text evidence="1">The sequence shown here is derived from an EMBL/GenBank/DDBJ whole genome shotgun (WGS) entry which is preliminary data.</text>
</comment>
<dbReference type="AlphaFoldDB" id="A0A0A2A1A8"/>
<evidence type="ECO:0000313" key="2">
    <source>
        <dbReference type="Proteomes" id="UP000030355"/>
    </source>
</evidence>
<accession>A0A0A2A1A8</accession>
<dbReference type="Proteomes" id="UP000030355">
    <property type="component" value="Unassembled WGS sequence"/>
</dbReference>